<proteinExistence type="predicted"/>
<sequence length="204" mass="21839">MGPARHPTFRPPAPALDAALDLALWQAIDGGDNPALFEAYLAQFPAGTFRPIAQARLRALAGVTAAPARGPDNPQALYSTAMTQLDALFTRPPAEWNAAAREPIALLERATELARVGCYAGSVDGKWGRARRRPSSPSTSGWREPRPPTGRPVPRATRFAPPRDWSAGSIDFCRAPLASRVAAGIDSAQRRGGRVVEGARLERV</sequence>
<organism evidence="2 3">
    <name type="scientific">Sinisalibacter lacisalsi</name>
    <dbReference type="NCBI Taxonomy" id="1526570"/>
    <lineage>
        <taxon>Bacteria</taxon>
        <taxon>Pseudomonadati</taxon>
        <taxon>Pseudomonadota</taxon>
        <taxon>Alphaproteobacteria</taxon>
        <taxon>Rhodobacterales</taxon>
        <taxon>Roseobacteraceae</taxon>
        <taxon>Sinisalibacter</taxon>
    </lineage>
</organism>
<reference evidence="3" key="1">
    <citation type="journal article" date="2019" name="Int. J. Syst. Evol. Microbiol.">
        <title>The Global Catalogue of Microorganisms (GCM) 10K type strain sequencing project: providing services to taxonomists for standard genome sequencing and annotation.</title>
        <authorList>
            <consortium name="The Broad Institute Genomics Platform"/>
            <consortium name="The Broad Institute Genome Sequencing Center for Infectious Disease"/>
            <person name="Wu L."/>
            <person name="Ma J."/>
        </authorList>
    </citation>
    <scope>NUCLEOTIDE SEQUENCE [LARGE SCALE GENOMIC DNA]</scope>
    <source>
        <strain evidence="3">CGMCC 1.12922</strain>
    </source>
</reference>
<keyword evidence="3" id="KW-1185">Reference proteome</keyword>
<dbReference type="EMBL" id="BMGI01000002">
    <property type="protein sequence ID" value="GGD31005.1"/>
    <property type="molecule type" value="Genomic_DNA"/>
</dbReference>
<dbReference type="Proteomes" id="UP000617355">
    <property type="component" value="Unassembled WGS sequence"/>
</dbReference>
<name>A0ABQ1QLL3_9RHOB</name>
<feature type="region of interest" description="Disordered" evidence="1">
    <location>
        <begin position="127"/>
        <end position="162"/>
    </location>
</feature>
<evidence type="ECO:0000313" key="2">
    <source>
        <dbReference type="EMBL" id="GGD31005.1"/>
    </source>
</evidence>
<gene>
    <name evidence="2" type="ORF">GCM10011358_13790</name>
</gene>
<accession>A0ABQ1QLL3</accession>
<comment type="caution">
    <text evidence="2">The sequence shown here is derived from an EMBL/GenBank/DDBJ whole genome shotgun (WGS) entry which is preliminary data.</text>
</comment>
<evidence type="ECO:0000256" key="1">
    <source>
        <dbReference type="SAM" id="MobiDB-lite"/>
    </source>
</evidence>
<evidence type="ECO:0000313" key="3">
    <source>
        <dbReference type="Proteomes" id="UP000617355"/>
    </source>
</evidence>
<protein>
    <submittedName>
        <fullName evidence="2">Uncharacterized protein</fullName>
    </submittedName>
</protein>